<dbReference type="Pfam" id="PF00168">
    <property type="entry name" value="C2"/>
    <property type="match status" value="1"/>
</dbReference>
<dbReference type="CDD" id="cd00030">
    <property type="entry name" value="C2"/>
    <property type="match status" value="1"/>
</dbReference>
<dbReference type="OrthoDB" id="270970at2759"/>
<proteinExistence type="predicted"/>
<dbReference type="Proteomes" id="UP000594638">
    <property type="component" value="Unassembled WGS sequence"/>
</dbReference>
<dbReference type="SUPFAM" id="SSF49562">
    <property type="entry name" value="C2 domain (Calcium/lipid-binding domain, CaLB)"/>
    <property type="match status" value="1"/>
</dbReference>
<organism evidence="3 4">
    <name type="scientific">Olea europaea subsp. europaea</name>
    <dbReference type="NCBI Taxonomy" id="158383"/>
    <lineage>
        <taxon>Eukaryota</taxon>
        <taxon>Viridiplantae</taxon>
        <taxon>Streptophyta</taxon>
        <taxon>Embryophyta</taxon>
        <taxon>Tracheophyta</taxon>
        <taxon>Spermatophyta</taxon>
        <taxon>Magnoliopsida</taxon>
        <taxon>eudicotyledons</taxon>
        <taxon>Gunneridae</taxon>
        <taxon>Pentapetalae</taxon>
        <taxon>asterids</taxon>
        <taxon>lamiids</taxon>
        <taxon>Lamiales</taxon>
        <taxon>Oleaceae</taxon>
        <taxon>Oleeae</taxon>
        <taxon>Olea</taxon>
    </lineage>
</organism>
<feature type="compositionally biased region" description="Low complexity" evidence="1">
    <location>
        <begin position="284"/>
        <end position="295"/>
    </location>
</feature>
<feature type="region of interest" description="Disordered" evidence="1">
    <location>
        <begin position="205"/>
        <end position="224"/>
    </location>
</feature>
<dbReference type="InterPro" id="IPR000008">
    <property type="entry name" value="C2_dom"/>
</dbReference>
<protein>
    <submittedName>
        <fullName evidence="3">C2 domain-containing At1g53590-like</fullName>
    </submittedName>
</protein>
<evidence type="ECO:0000313" key="3">
    <source>
        <dbReference type="EMBL" id="CAA2973909.1"/>
    </source>
</evidence>
<feature type="compositionally biased region" description="Basic and acidic residues" evidence="1">
    <location>
        <begin position="374"/>
        <end position="387"/>
    </location>
</feature>
<evidence type="ECO:0000256" key="1">
    <source>
        <dbReference type="SAM" id="MobiDB-lite"/>
    </source>
</evidence>
<dbReference type="InterPro" id="IPR035892">
    <property type="entry name" value="C2_domain_sf"/>
</dbReference>
<feature type="compositionally biased region" description="Basic and acidic residues" evidence="1">
    <location>
        <begin position="395"/>
        <end position="404"/>
    </location>
</feature>
<feature type="region of interest" description="Disordered" evidence="1">
    <location>
        <begin position="274"/>
        <end position="334"/>
    </location>
</feature>
<evidence type="ECO:0000259" key="2">
    <source>
        <dbReference type="PROSITE" id="PS50004"/>
    </source>
</evidence>
<sequence length="438" mass="48878">MTVKPIFPHSLDVTELPGIAGWIDNILAPAFEQTLVQPNMLVVDVEKFASPEQGNWFSIDAKDPIAYAIVEILEGANMKPSDLNGLADPYVKGQLGPYRFRTKTQKKNLSPKWYEEFKIPICTWELPNVLIIEVRDKDRLFDDLLGNCSVNINDLKDGQRRDVWLSLENIKMGRLHLAVTVSEGDTKCAENACNAESIEKVLKEKSVTDDASQRGSSYKLSEKSPKIADKFEPIDIEGQRKTGIWVHQPGSEVAQLWEPQKGKNRHLETHHLDEQVQAEGGDPTGSRASTSSSTDESMDGNKPHSINPIRRGLRKLNSVFHRSPRNPQTKEKSRCLIEPEPVKSLHANIRALNNKEIGVKWIVDDTITTHSAKAPKDSKIENRERNGPDSPQKGNSKDMAKDILKNAGNSLKYALSRKESSQSRTDAISMSSVNDTAS</sequence>
<dbReference type="EMBL" id="CACTIH010002133">
    <property type="protein sequence ID" value="CAA2973909.1"/>
    <property type="molecule type" value="Genomic_DNA"/>
</dbReference>
<dbReference type="Gramene" id="OE9A007207T1">
    <property type="protein sequence ID" value="OE9A007207C1"/>
    <property type="gene ID" value="OE9A007207"/>
</dbReference>
<dbReference type="PANTHER" id="PTHR47042:SF4">
    <property type="entry name" value="OS02G0313700 PROTEIN"/>
    <property type="match status" value="1"/>
</dbReference>
<gene>
    <name evidence="3" type="ORF">OLEA9_A007207</name>
</gene>
<name>A0A8S0R3I7_OLEEU</name>
<reference evidence="3 4" key="1">
    <citation type="submission" date="2019-12" db="EMBL/GenBank/DDBJ databases">
        <authorList>
            <person name="Alioto T."/>
            <person name="Alioto T."/>
            <person name="Gomez Garrido J."/>
        </authorList>
    </citation>
    <scope>NUCLEOTIDE SEQUENCE [LARGE SCALE GENOMIC DNA]</scope>
</reference>
<comment type="caution">
    <text evidence="3">The sequence shown here is derived from an EMBL/GenBank/DDBJ whole genome shotgun (WGS) entry which is preliminary data.</text>
</comment>
<dbReference type="PROSITE" id="PS50004">
    <property type="entry name" value="C2"/>
    <property type="match status" value="1"/>
</dbReference>
<dbReference type="InterPro" id="IPR052847">
    <property type="entry name" value="Ext_Synaptotagmin/KAHRP-like"/>
</dbReference>
<dbReference type="AlphaFoldDB" id="A0A8S0R3I7"/>
<evidence type="ECO:0000313" key="4">
    <source>
        <dbReference type="Proteomes" id="UP000594638"/>
    </source>
</evidence>
<dbReference type="Gene3D" id="2.60.40.150">
    <property type="entry name" value="C2 domain"/>
    <property type="match status" value="1"/>
</dbReference>
<feature type="compositionally biased region" description="Polar residues" evidence="1">
    <location>
        <begin position="422"/>
        <end position="438"/>
    </location>
</feature>
<keyword evidence="4" id="KW-1185">Reference proteome</keyword>
<feature type="domain" description="C2" evidence="2">
    <location>
        <begin position="47"/>
        <end position="165"/>
    </location>
</feature>
<dbReference type="SMART" id="SM00239">
    <property type="entry name" value="C2"/>
    <property type="match status" value="1"/>
</dbReference>
<feature type="region of interest" description="Disordered" evidence="1">
    <location>
        <begin position="371"/>
        <end position="438"/>
    </location>
</feature>
<accession>A0A8S0R3I7</accession>
<dbReference type="PANTHER" id="PTHR47042">
    <property type="entry name" value="C2 DOMAIN-CONTAINING PROTEIN-LIKE"/>
    <property type="match status" value="1"/>
</dbReference>